<evidence type="ECO:0000313" key="2">
    <source>
        <dbReference type="Proteomes" id="UP000006512"/>
    </source>
</evidence>
<dbReference type="PROSITE" id="PS51257">
    <property type="entry name" value="PROKAR_LIPOPROTEIN"/>
    <property type="match status" value="1"/>
</dbReference>
<dbReference type="RefSeq" id="WP_006270922.1">
    <property type="nucleotide sequence ID" value="NZ_GL883077.1"/>
</dbReference>
<dbReference type="eggNOG" id="ENOG5030YCI">
    <property type="taxonomic scope" value="Bacteria"/>
</dbReference>
<keyword evidence="2" id="KW-1185">Reference proteome</keyword>
<dbReference type="AlphaFoldDB" id="F4QIC1"/>
<dbReference type="STRING" id="715226.ABI_01890"/>
<dbReference type="EMBL" id="GL883077">
    <property type="protein sequence ID" value="EGF91759.1"/>
    <property type="molecule type" value="Genomic_DNA"/>
</dbReference>
<name>F4QIC1_9CAUL</name>
<evidence type="ECO:0008006" key="3">
    <source>
        <dbReference type="Google" id="ProtNLM"/>
    </source>
</evidence>
<proteinExistence type="predicted"/>
<reference evidence="2" key="1">
    <citation type="submission" date="2011-03" db="EMBL/GenBank/DDBJ databases">
        <title>Draft genome sequence of Brevundimonas diminuta.</title>
        <authorList>
            <person name="Brown P.J.B."/>
            <person name="Buechlein A."/>
            <person name="Hemmerich C."/>
            <person name="Brun Y.V."/>
        </authorList>
    </citation>
    <scope>NUCLEOTIDE SEQUENCE [LARGE SCALE GENOMIC DNA]</scope>
    <source>
        <strain evidence="2">C19</strain>
    </source>
</reference>
<gene>
    <name evidence="1" type="ORF">ABI_01890</name>
</gene>
<protein>
    <recommendedName>
        <fullName evidence="3">Lipoprotein</fullName>
    </recommendedName>
</protein>
<organism evidence="1 2">
    <name type="scientific">Asticcacaulis biprosthecium C19</name>
    <dbReference type="NCBI Taxonomy" id="715226"/>
    <lineage>
        <taxon>Bacteria</taxon>
        <taxon>Pseudomonadati</taxon>
        <taxon>Pseudomonadota</taxon>
        <taxon>Alphaproteobacteria</taxon>
        <taxon>Caulobacterales</taxon>
        <taxon>Caulobacteraceae</taxon>
        <taxon>Asticcacaulis</taxon>
    </lineage>
</organism>
<sequence>MMRIALLIGLGAVAACSPKTTTTTESVSISQTVVVSAAPVESVSAQPLNVISAEGYGPLRIGMTRAQVIEALGPDANPNAVGGPDEAACDMFRPTRAPQGFLVMIEKGVLTSVWASRESGIPSDTGLKGNDPATKVKQTYGAALETERHHYVDSPAEYLTTWSTKDRAVRYEIGNDGKVDSIAGGGRSITYVEGCS</sequence>
<dbReference type="OrthoDB" id="8224439at2"/>
<accession>F4QIC1</accession>
<dbReference type="HOGENOM" id="CLU_1387799_0_0_5"/>
<dbReference type="Proteomes" id="UP000006512">
    <property type="component" value="Unassembled WGS sequence"/>
</dbReference>
<evidence type="ECO:0000313" key="1">
    <source>
        <dbReference type="EMBL" id="EGF91759.1"/>
    </source>
</evidence>